<feature type="transmembrane region" description="Helical" evidence="13">
    <location>
        <begin position="149"/>
        <end position="171"/>
    </location>
</feature>
<dbReference type="GO" id="GO:0016020">
    <property type="term" value="C:membrane"/>
    <property type="evidence" value="ECO:0007669"/>
    <property type="project" value="UniProtKB-SubCell"/>
</dbReference>
<evidence type="ECO:0000256" key="6">
    <source>
        <dbReference type="ARBA" id="ARBA00022826"/>
    </source>
</evidence>
<reference evidence="14 15" key="1">
    <citation type="journal article" date="2019" name="Int. J. Syst. Evol. Microbiol.">
        <title>The Global Catalogue of Microorganisms (GCM) 10K type strain sequencing project: providing services to taxonomists for standard genome sequencing and annotation.</title>
        <authorList>
            <consortium name="The Broad Institute Genomics Platform"/>
            <consortium name="The Broad Institute Genome Sequencing Center for Infectious Disease"/>
            <person name="Wu L."/>
            <person name="Ma J."/>
        </authorList>
    </citation>
    <scope>NUCLEOTIDE SEQUENCE [LARGE SCALE GENOMIC DNA]</scope>
    <source>
        <strain evidence="14 15">IBRC-M 10256</strain>
    </source>
</reference>
<evidence type="ECO:0000256" key="13">
    <source>
        <dbReference type="SAM" id="Phobius"/>
    </source>
</evidence>
<dbReference type="PANTHER" id="PTHR31462:SF5">
    <property type="entry name" value="ENDOSOMAL_LYSOSOMAL PROTON CHANNEL TMEM175"/>
    <property type="match status" value="1"/>
</dbReference>
<comment type="caution">
    <text evidence="14">The sequence shown here is derived from an EMBL/GenBank/DDBJ whole genome shotgun (WGS) entry which is preliminary data.</text>
</comment>
<feature type="transmembrane region" description="Helical" evidence="13">
    <location>
        <begin position="12"/>
        <end position="32"/>
    </location>
</feature>
<evidence type="ECO:0000256" key="8">
    <source>
        <dbReference type="ARBA" id="ARBA00022989"/>
    </source>
</evidence>
<accession>A0ABD5NL03</accession>
<evidence type="ECO:0000313" key="15">
    <source>
        <dbReference type="Proteomes" id="UP001595846"/>
    </source>
</evidence>
<comment type="similarity">
    <text evidence="2">Belongs to the TMEM175 family.</text>
</comment>
<gene>
    <name evidence="14" type="ORF">ACFOUR_05275</name>
</gene>
<dbReference type="GO" id="GO:0005267">
    <property type="term" value="F:potassium channel activity"/>
    <property type="evidence" value="ECO:0007669"/>
    <property type="project" value="UniProtKB-KW"/>
</dbReference>
<evidence type="ECO:0000256" key="11">
    <source>
        <dbReference type="ARBA" id="ARBA00023303"/>
    </source>
</evidence>
<sequence length="205" mass="22341">MVALLGGDGTDRIEALTDGVLAIVLTLLVLQFEVPDVDPSALPGALADQETLAVSYVLSFAIVGLYWTIHHNLFRDIVEHDRLLLWLNLGFLLSISFLPYPTEVLGTYGTTFAWVLYAVNLSLVGITLTAVWAYAAHAGFTSDRIDARLARLITIRGLISPATFALSIAVATVNLSLAYVVPALIAPLQLLWVRYYGRATEALER</sequence>
<dbReference type="Proteomes" id="UP001595846">
    <property type="component" value="Unassembled WGS sequence"/>
</dbReference>
<evidence type="ECO:0000256" key="3">
    <source>
        <dbReference type="ARBA" id="ARBA00022448"/>
    </source>
</evidence>
<proteinExistence type="inferred from homology"/>
<dbReference type="EMBL" id="JBHSAQ010000002">
    <property type="protein sequence ID" value="MFC3957784.1"/>
    <property type="molecule type" value="Genomic_DNA"/>
</dbReference>
<dbReference type="InterPro" id="IPR010617">
    <property type="entry name" value="TMEM175-like"/>
</dbReference>
<evidence type="ECO:0000256" key="5">
    <source>
        <dbReference type="ARBA" id="ARBA00022692"/>
    </source>
</evidence>
<name>A0ABD5NL03_9EURY</name>
<evidence type="ECO:0000256" key="7">
    <source>
        <dbReference type="ARBA" id="ARBA00022958"/>
    </source>
</evidence>
<evidence type="ECO:0000256" key="4">
    <source>
        <dbReference type="ARBA" id="ARBA00022538"/>
    </source>
</evidence>
<keyword evidence="6" id="KW-0631">Potassium channel</keyword>
<protein>
    <submittedName>
        <fullName evidence="14">TMEM175 family protein</fullName>
    </submittedName>
</protein>
<feature type="transmembrane region" description="Helical" evidence="13">
    <location>
        <begin position="52"/>
        <end position="71"/>
    </location>
</feature>
<keyword evidence="5 13" id="KW-0812">Transmembrane</keyword>
<feature type="transmembrane region" description="Helical" evidence="13">
    <location>
        <begin position="83"/>
        <end position="100"/>
    </location>
</feature>
<keyword evidence="11" id="KW-0407">Ion channel</keyword>
<keyword evidence="15" id="KW-1185">Reference proteome</keyword>
<evidence type="ECO:0000313" key="14">
    <source>
        <dbReference type="EMBL" id="MFC3957784.1"/>
    </source>
</evidence>
<comment type="subcellular location">
    <subcellularLocation>
        <location evidence="1">Membrane</location>
        <topology evidence="1">Multi-pass membrane protein</topology>
    </subcellularLocation>
</comment>
<evidence type="ECO:0000256" key="2">
    <source>
        <dbReference type="ARBA" id="ARBA00006920"/>
    </source>
</evidence>
<keyword evidence="9" id="KW-0406">Ion transport</keyword>
<evidence type="ECO:0000256" key="9">
    <source>
        <dbReference type="ARBA" id="ARBA00023065"/>
    </source>
</evidence>
<comment type="catalytic activity">
    <reaction evidence="12">
        <text>K(+)(in) = K(+)(out)</text>
        <dbReference type="Rhea" id="RHEA:29463"/>
        <dbReference type="ChEBI" id="CHEBI:29103"/>
    </reaction>
</comment>
<evidence type="ECO:0000256" key="12">
    <source>
        <dbReference type="ARBA" id="ARBA00034430"/>
    </source>
</evidence>
<dbReference type="GeneID" id="73903159"/>
<keyword evidence="10 13" id="KW-0472">Membrane</keyword>
<dbReference type="Pfam" id="PF06736">
    <property type="entry name" value="TMEM175"/>
    <property type="match status" value="1"/>
</dbReference>
<organism evidence="14 15">
    <name type="scientific">Halovivax cerinus</name>
    <dbReference type="NCBI Taxonomy" id="1487865"/>
    <lineage>
        <taxon>Archaea</taxon>
        <taxon>Methanobacteriati</taxon>
        <taxon>Methanobacteriota</taxon>
        <taxon>Stenosarchaea group</taxon>
        <taxon>Halobacteria</taxon>
        <taxon>Halobacteriales</taxon>
        <taxon>Natrialbaceae</taxon>
        <taxon>Halovivax</taxon>
    </lineage>
</organism>
<keyword evidence="3" id="KW-0813">Transport</keyword>
<keyword evidence="8 13" id="KW-1133">Transmembrane helix</keyword>
<dbReference type="RefSeq" id="WP_256530475.1">
    <property type="nucleotide sequence ID" value="NZ_CP101824.1"/>
</dbReference>
<evidence type="ECO:0000256" key="1">
    <source>
        <dbReference type="ARBA" id="ARBA00004141"/>
    </source>
</evidence>
<evidence type="ECO:0000256" key="10">
    <source>
        <dbReference type="ARBA" id="ARBA00023136"/>
    </source>
</evidence>
<feature type="transmembrane region" description="Helical" evidence="13">
    <location>
        <begin position="112"/>
        <end position="137"/>
    </location>
</feature>
<feature type="transmembrane region" description="Helical" evidence="13">
    <location>
        <begin position="177"/>
        <end position="197"/>
    </location>
</feature>
<dbReference type="PANTHER" id="PTHR31462">
    <property type="entry name" value="ENDOSOMAL/LYSOSOMAL POTASSIUM CHANNEL TMEM175"/>
    <property type="match status" value="1"/>
</dbReference>
<keyword evidence="7" id="KW-0630">Potassium</keyword>
<keyword evidence="4" id="KW-0633">Potassium transport</keyword>
<dbReference type="AlphaFoldDB" id="A0ABD5NL03"/>